<feature type="binding site" evidence="8">
    <location>
        <position position="167"/>
    </location>
    <ligand>
        <name>GTP</name>
        <dbReference type="ChEBI" id="CHEBI:37565"/>
    </ligand>
</feature>
<evidence type="ECO:0000256" key="5">
    <source>
        <dbReference type="ARBA" id="ARBA00023134"/>
    </source>
</evidence>
<dbReference type="GeneID" id="24842310"/>
<feature type="binding site" evidence="8">
    <location>
        <position position="163"/>
    </location>
    <ligand>
        <name>GTP</name>
        <dbReference type="ChEBI" id="CHEBI:37565"/>
    </ligand>
</feature>
<dbReference type="GO" id="GO:0005525">
    <property type="term" value="F:GTP binding"/>
    <property type="evidence" value="ECO:0007669"/>
    <property type="project" value="UniProtKB-UniRule"/>
</dbReference>
<dbReference type="Pfam" id="PF00091">
    <property type="entry name" value="Tubulin"/>
    <property type="match status" value="1"/>
</dbReference>
<evidence type="ECO:0000256" key="9">
    <source>
        <dbReference type="NCBIfam" id="TIGR00065"/>
    </source>
</evidence>
<dbReference type="HAMAP" id="MF_00909">
    <property type="entry name" value="FtsZ"/>
    <property type="match status" value="1"/>
</dbReference>
<evidence type="ECO:0000313" key="13">
    <source>
        <dbReference type="EMBL" id="AIF69587.1"/>
    </source>
</evidence>
<protein>
    <recommendedName>
        <fullName evidence="8 9">Cell division protein FtsZ</fullName>
    </recommendedName>
</protein>
<feature type="domain" description="Tubulin/FtsZ 2-layer sandwich" evidence="12">
    <location>
        <begin position="230"/>
        <end position="347"/>
    </location>
</feature>
<dbReference type="FunFam" id="3.40.50.1440:FF:000023">
    <property type="entry name" value="Cell division protein FtsZ"/>
    <property type="match status" value="1"/>
</dbReference>
<dbReference type="SUPFAM" id="SSF52490">
    <property type="entry name" value="Tubulin nucleotide-binding domain-like"/>
    <property type="match status" value="1"/>
</dbReference>
<dbReference type="InterPro" id="IPR045061">
    <property type="entry name" value="FtsZ/CetZ"/>
</dbReference>
<dbReference type="Gene3D" id="3.40.50.1440">
    <property type="entry name" value="Tubulin/FtsZ, GTPase domain"/>
    <property type="match status" value="1"/>
</dbReference>
<keyword evidence="7 8" id="KW-0131">Cell cycle</keyword>
<reference evidence="13 14" key="2">
    <citation type="journal article" date="2015" name="Genome Announc.">
        <title>Complete Genome Sequence of Hyperthermophilic Piezophilic Archaeon Palaeococcus pacificus DY20341T, Isolated from Deep-Sea Hydrothermal Sediments.</title>
        <authorList>
            <person name="Zeng X."/>
            <person name="Jebbar M."/>
            <person name="Shao Z."/>
        </authorList>
    </citation>
    <scope>NUCLEOTIDE SEQUENCE [LARGE SCALE GENOMIC DNA]</scope>
    <source>
        <strain evidence="13 14">DY20341</strain>
    </source>
</reference>
<sequence length="406" mass="44441">MVFKLLEQAGLNIFDDEENGKSNPRSPVNIKVIGVGGSGNNTITRLYDIGVNGAELIAMNTDSQQLQRTKAEKKILLGPNITYGKGAGGSPMVAYRAAEASAQEIADVVKDADLVFITAGMGGGTGTGAAPVVARVTKEVAKNSGKLQEPLVVGVVTFPFKMEGQIKLEKARAGVRELMKYADTVIVVDNNKLLDLVPNLPITQAFRVADEVIARMVKGLSETINQDSMVNIDYADVYTVMKKGGTALIGIGESNSKNRAVDAVLDALNNKMLDVEYDGGKAALVHFTMGPDVKLDEINKAMEEVNKRLGSRSEIIWGARIDDELEGYVRVMVIMTGVRSPYIYGSAEALQEENSIIPEPTPNLEYSSRDAYIDRDIEFNRDFYSEDQRPLYPRRRQFRLDNIPEL</sequence>
<dbReference type="SMART" id="SM00864">
    <property type="entry name" value="Tubulin"/>
    <property type="match status" value="1"/>
</dbReference>
<dbReference type="Proteomes" id="UP000027981">
    <property type="component" value="Chromosome"/>
</dbReference>
<dbReference type="InterPro" id="IPR037103">
    <property type="entry name" value="Tubulin/FtsZ-like_C"/>
</dbReference>
<dbReference type="CDD" id="cd02201">
    <property type="entry name" value="FtsZ_type1"/>
    <property type="match status" value="1"/>
</dbReference>
<keyword evidence="3 8" id="KW-0132">Cell division</keyword>
<dbReference type="InterPro" id="IPR008280">
    <property type="entry name" value="Tub_FtsZ_C"/>
</dbReference>
<feature type="binding site" evidence="8">
    <location>
        <begin position="124"/>
        <end position="126"/>
    </location>
    <ligand>
        <name>GTP</name>
        <dbReference type="ChEBI" id="CHEBI:37565"/>
    </ligand>
</feature>
<dbReference type="InterPro" id="IPR003008">
    <property type="entry name" value="Tubulin_FtsZ_GTPase"/>
</dbReference>
<feature type="binding site" evidence="8">
    <location>
        <position position="210"/>
    </location>
    <ligand>
        <name>GTP</name>
        <dbReference type="ChEBI" id="CHEBI:37565"/>
    </ligand>
</feature>
<gene>
    <name evidence="8" type="primary">ftsZ</name>
    <name evidence="13" type="ORF">PAP_05935</name>
</gene>
<comment type="subcellular location">
    <subcellularLocation>
        <location evidence="8">Cytoplasm</location>
    </subcellularLocation>
    <text evidence="8">Assembles at midcell at the inner surface of the cytoplasmic membrane.</text>
</comment>
<dbReference type="GO" id="GO:0003924">
    <property type="term" value="F:GTPase activity"/>
    <property type="evidence" value="ECO:0007669"/>
    <property type="project" value="UniProtKB-UniRule"/>
</dbReference>
<dbReference type="InterPro" id="IPR024757">
    <property type="entry name" value="FtsZ_C"/>
</dbReference>
<keyword evidence="4 8" id="KW-0547">Nucleotide-binding</keyword>
<organism evidence="13 14">
    <name type="scientific">Palaeococcus pacificus DY20341</name>
    <dbReference type="NCBI Taxonomy" id="1343739"/>
    <lineage>
        <taxon>Archaea</taxon>
        <taxon>Methanobacteriati</taxon>
        <taxon>Methanobacteriota</taxon>
        <taxon>Thermococci</taxon>
        <taxon>Thermococcales</taxon>
        <taxon>Thermococcaceae</taxon>
        <taxon>Palaeococcus</taxon>
    </lineage>
</organism>
<dbReference type="STRING" id="1343739.PAP_05935"/>
<dbReference type="InterPro" id="IPR020805">
    <property type="entry name" value="Cell_div_FtsZ_CS"/>
</dbReference>
<dbReference type="Gene3D" id="3.30.1330.20">
    <property type="entry name" value="Tubulin/FtsZ, C-terminal domain"/>
    <property type="match status" value="1"/>
</dbReference>
<dbReference type="InterPro" id="IPR000158">
    <property type="entry name" value="Cell_div_FtsZ"/>
</dbReference>
<dbReference type="PRINTS" id="PR00423">
    <property type="entry name" value="CELLDVISFTSZ"/>
</dbReference>
<dbReference type="OrthoDB" id="371908at2157"/>
<feature type="domain" description="Tubulin/FtsZ GTPase" evidence="11">
    <location>
        <begin position="29"/>
        <end position="228"/>
    </location>
</feature>
<evidence type="ECO:0000256" key="2">
    <source>
        <dbReference type="ARBA" id="ARBA00022490"/>
    </source>
</evidence>
<dbReference type="AlphaFoldDB" id="A0A075LUE2"/>
<dbReference type="GO" id="GO:0043093">
    <property type="term" value="P:FtsZ-dependent cytokinesis"/>
    <property type="evidence" value="ECO:0007669"/>
    <property type="project" value="UniProtKB-UniRule"/>
</dbReference>
<dbReference type="GO" id="GO:0005737">
    <property type="term" value="C:cytoplasm"/>
    <property type="evidence" value="ECO:0007669"/>
    <property type="project" value="UniProtKB-SubCell"/>
</dbReference>
<dbReference type="Pfam" id="PF12327">
    <property type="entry name" value="FtsZ_C"/>
    <property type="match status" value="1"/>
</dbReference>
<comment type="subunit">
    <text evidence="8">Homodimer. Polymerizes to form a dynamic ring structure in a strictly GTP-dependent manner. Interacts directly with several other division proteins.</text>
</comment>
<comment type="similarity">
    <text evidence="1 8 10">Belongs to the FtsZ family.</text>
</comment>
<comment type="function">
    <text evidence="8">Essential cell division protein that forms a contractile ring structure (Z ring) at the future cell division site. The regulation of the ring assembly controls the timing and the location of cell division. One of the functions of the FtsZ ring is to recruit other cell division proteins to the septum to produce a new cell wall between the dividing cells. Binds GTP and shows GTPase activity.</text>
</comment>
<dbReference type="SMART" id="SM00865">
    <property type="entry name" value="Tubulin_C"/>
    <property type="match status" value="1"/>
</dbReference>
<dbReference type="RefSeq" id="WP_052649090.1">
    <property type="nucleotide sequence ID" value="NZ_CP006019.1"/>
</dbReference>
<proteinExistence type="inferred from homology"/>
<dbReference type="SUPFAM" id="SSF55307">
    <property type="entry name" value="Tubulin C-terminal domain-like"/>
    <property type="match status" value="1"/>
</dbReference>
<dbReference type="HOGENOM" id="CLU_024865_0_1_2"/>
<keyword evidence="2 8" id="KW-0963">Cytoplasm</keyword>
<dbReference type="KEGG" id="ppac:PAP_05935"/>
<evidence type="ECO:0000256" key="7">
    <source>
        <dbReference type="ARBA" id="ARBA00023306"/>
    </source>
</evidence>
<comment type="caution">
    <text evidence="8">Lacks conserved residue(s) required for the propagation of feature annotation.</text>
</comment>
<evidence type="ECO:0000259" key="12">
    <source>
        <dbReference type="SMART" id="SM00865"/>
    </source>
</evidence>
<name>A0A075LUE2_9EURY</name>
<dbReference type="EMBL" id="CP006019">
    <property type="protein sequence ID" value="AIF69587.1"/>
    <property type="molecule type" value="Genomic_DNA"/>
</dbReference>
<dbReference type="PANTHER" id="PTHR30314">
    <property type="entry name" value="CELL DIVISION PROTEIN FTSZ-RELATED"/>
    <property type="match status" value="1"/>
</dbReference>
<evidence type="ECO:0000256" key="6">
    <source>
        <dbReference type="ARBA" id="ARBA00023210"/>
    </source>
</evidence>
<keyword evidence="14" id="KW-1185">Reference proteome</keyword>
<evidence type="ECO:0000256" key="4">
    <source>
        <dbReference type="ARBA" id="ARBA00022741"/>
    </source>
</evidence>
<evidence type="ECO:0000259" key="11">
    <source>
        <dbReference type="SMART" id="SM00864"/>
    </source>
</evidence>
<evidence type="ECO:0000256" key="3">
    <source>
        <dbReference type="ARBA" id="ARBA00022618"/>
    </source>
</evidence>
<evidence type="ECO:0000313" key="14">
    <source>
        <dbReference type="Proteomes" id="UP000027981"/>
    </source>
</evidence>
<dbReference type="InterPro" id="IPR036525">
    <property type="entry name" value="Tubulin/FtsZ_GTPase_sf"/>
</dbReference>
<dbReference type="eggNOG" id="arCOG02201">
    <property type="taxonomic scope" value="Archaea"/>
</dbReference>
<dbReference type="GO" id="GO:0051258">
    <property type="term" value="P:protein polymerization"/>
    <property type="evidence" value="ECO:0007669"/>
    <property type="project" value="UniProtKB-UniRule"/>
</dbReference>
<keyword evidence="5 8" id="KW-0342">GTP-binding</keyword>
<evidence type="ECO:0000256" key="10">
    <source>
        <dbReference type="RuleBase" id="RU003360"/>
    </source>
</evidence>
<evidence type="ECO:0000256" key="8">
    <source>
        <dbReference type="HAMAP-Rule" id="MF_00909"/>
    </source>
</evidence>
<dbReference type="PROSITE" id="PS01135">
    <property type="entry name" value="FTSZ_2"/>
    <property type="match status" value="1"/>
</dbReference>
<evidence type="ECO:0000256" key="1">
    <source>
        <dbReference type="ARBA" id="ARBA00009690"/>
    </source>
</evidence>
<dbReference type="GO" id="GO:0032153">
    <property type="term" value="C:cell division site"/>
    <property type="evidence" value="ECO:0007669"/>
    <property type="project" value="UniProtKB-UniRule"/>
</dbReference>
<dbReference type="InterPro" id="IPR018316">
    <property type="entry name" value="Tubulin/FtsZ_2-layer-sand-dom"/>
</dbReference>
<reference evidence="14" key="1">
    <citation type="submission" date="2013-06" db="EMBL/GenBank/DDBJ databases">
        <title>Complete Genome Sequence of Hyperthermophilic Palaeococcus pacificus DY20341T, Isolated from a Deep-Sea Hydrothermal Sediments.</title>
        <authorList>
            <person name="Zeng X."/>
            <person name="Shao Z."/>
        </authorList>
    </citation>
    <scope>NUCLEOTIDE SEQUENCE [LARGE SCALE GENOMIC DNA]</scope>
    <source>
        <strain evidence="14">DY20341</strain>
    </source>
</reference>
<accession>A0A075LUE2</accession>
<keyword evidence="6 8" id="KW-0717">Septation</keyword>
<dbReference type="PANTHER" id="PTHR30314:SF9">
    <property type="entry name" value="CELL DIVISION PROTEIN FTSZ 2"/>
    <property type="match status" value="1"/>
</dbReference>
<dbReference type="NCBIfam" id="TIGR00065">
    <property type="entry name" value="ftsZ"/>
    <property type="match status" value="1"/>
</dbReference>